<keyword evidence="1" id="KW-0812">Transmembrane</keyword>
<keyword evidence="1" id="KW-1133">Transmembrane helix</keyword>
<accession>A0A2H0KND8</accession>
<feature type="transmembrane region" description="Helical" evidence="1">
    <location>
        <begin position="16"/>
        <end position="36"/>
    </location>
</feature>
<protein>
    <submittedName>
        <fullName evidence="2">Uncharacterized protein</fullName>
    </submittedName>
</protein>
<proteinExistence type="predicted"/>
<name>A0A2H0KND8_9BACT</name>
<evidence type="ECO:0000256" key="1">
    <source>
        <dbReference type="SAM" id="Phobius"/>
    </source>
</evidence>
<dbReference type="AlphaFoldDB" id="A0A2H0KND8"/>
<sequence length="168" mass="20049">MKFINIIENFLNLHKIWLDILTLIGAFVFGFWQILINKRLTKLQDYVAISAVPDSRTNKINLINVGKINLYLFGFDLPKKKERFKKPRLISAGTGDTSYYWIDPPMDLDIEKEFEITLYLEDEFRKKWISEIGGRANKITEVKNNKKIEYLQIIVWSYKTYKKKWTFQ</sequence>
<organism evidence="2 3">
    <name type="scientific">Candidatus Roizmanbacteria bacterium CG11_big_fil_rev_8_21_14_0_20_35_14</name>
    <dbReference type="NCBI Taxonomy" id="1974855"/>
    <lineage>
        <taxon>Bacteria</taxon>
        <taxon>Candidatus Roizmaniibacteriota</taxon>
    </lineage>
</organism>
<dbReference type="Proteomes" id="UP000229570">
    <property type="component" value="Unassembled WGS sequence"/>
</dbReference>
<gene>
    <name evidence="2" type="ORF">COV86_01355</name>
</gene>
<reference evidence="2 3" key="1">
    <citation type="submission" date="2017-09" db="EMBL/GenBank/DDBJ databases">
        <title>Depth-based differentiation of microbial function through sediment-hosted aquifers and enrichment of novel symbionts in the deep terrestrial subsurface.</title>
        <authorList>
            <person name="Probst A.J."/>
            <person name="Ladd B."/>
            <person name="Jarett J.K."/>
            <person name="Geller-Mcgrath D.E."/>
            <person name="Sieber C.M."/>
            <person name="Emerson J.B."/>
            <person name="Anantharaman K."/>
            <person name="Thomas B.C."/>
            <person name="Malmstrom R."/>
            <person name="Stieglmeier M."/>
            <person name="Klingl A."/>
            <person name="Woyke T."/>
            <person name="Ryan C.M."/>
            <person name="Banfield J.F."/>
        </authorList>
    </citation>
    <scope>NUCLEOTIDE SEQUENCE [LARGE SCALE GENOMIC DNA]</scope>
    <source>
        <strain evidence="2">CG11_big_fil_rev_8_21_14_0_20_35_14</strain>
    </source>
</reference>
<evidence type="ECO:0000313" key="3">
    <source>
        <dbReference type="Proteomes" id="UP000229570"/>
    </source>
</evidence>
<keyword evidence="1" id="KW-0472">Membrane</keyword>
<evidence type="ECO:0000313" key="2">
    <source>
        <dbReference type="EMBL" id="PIQ72746.1"/>
    </source>
</evidence>
<comment type="caution">
    <text evidence="2">The sequence shown here is derived from an EMBL/GenBank/DDBJ whole genome shotgun (WGS) entry which is preliminary data.</text>
</comment>
<dbReference type="EMBL" id="PCVL01000013">
    <property type="protein sequence ID" value="PIQ72746.1"/>
    <property type="molecule type" value="Genomic_DNA"/>
</dbReference>